<dbReference type="Pfam" id="PF20227">
    <property type="entry name" value="DUF6586"/>
    <property type="match status" value="1"/>
</dbReference>
<dbReference type="InterPro" id="IPR046493">
    <property type="entry name" value="DUF6586"/>
</dbReference>
<dbReference type="AlphaFoldDB" id="A0AAU7KCT7"/>
<organism evidence="1">
    <name type="scientific">Halomonas sp. RT37</name>
    <dbReference type="NCBI Taxonomy" id="2950872"/>
    <lineage>
        <taxon>Bacteria</taxon>
        <taxon>Pseudomonadati</taxon>
        <taxon>Pseudomonadota</taxon>
        <taxon>Gammaproteobacteria</taxon>
        <taxon>Oceanospirillales</taxon>
        <taxon>Halomonadaceae</taxon>
        <taxon>Halomonas</taxon>
    </lineage>
</organism>
<name>A0AAU7KCT7_9GAMM</name>
<gene>
    <name evidence="1" type="ORF">NFG58_12210</name>
</gene>
<dbReference type="EMBL" id="CP098827">
    <property type="protein sequence ID" value="XBO69394.1"/>
    <property type="molecule type" value="Genomic_DNA"/>
</dbReference>
<evidence type="ECO:0000313" key="1">
    <source>
        <dbReference type="EMBL" id="XBO69394.1"/>
    </source>
</evidence>
<reference evidence="1" key="1">
    <citation type="submission" date="2022-06" db="EMBL/GenBank/DDBJ databases">
        <title>A novel DMS-producing enzyme.</title>
        <authorList>
            <person name="Zhang Y."/>
        </authorList>
    </citation>
    <scope>NUCLEOTIDE SEQUENCE</scope>
    <source>
        <strain evidence="1">RT37</strain>
    </source>
</reference>
<evidence type="ECO:0008006" key="2">
    <source>
        <dbReference type="Google" id="ProtNLM"/>
    </source>
</evidence>
<protein>
    <recommendedName>
        <fullName evidence="2">PasA protein</fullName>
    </recommendedName>
</protein>
<sequence length="155" mass="17134">MTPRARTNQLLYQAQLLLDVAPGDDEHQGARKRASEEGALALFELAIDALLRDVCEHAHLAEHDWRSLLLGDDPPAVAEVHRLRELARDGSSWLYRVIGHLEALHGDEGASRPRSPALSGVIAVDRQADLGQELQHCLEAAKVEIAALRQTSEEW</sequence>
<proteinExistence type="predicted"/>
<accession>A0AAU7KCT7</accession>
<dbReference type="RefSeq" id="WP_045992672.1">
    <property type="nucleotide sequence ID" value="NZ_CP098827.1"/>
</dbReference>